<evidence type="ECO:0000313" key="1">
    <source>
        <dbReference type="EMBL" id="EFO85434.1"/>
    </source>
</evidence>
<dbReference type="HOGENOM" id="CLU_2335606_0_0_1"/>
<evidence type="ECO:0000313" key="2">
    <source>
        <dbReference type="Proteomes" id="UP000008281"/>
    </source>
</evidence>
<name>E3N483_CAERE</name>
<protein>
    <submittedName>
        <fullName evidence="1">Uncharacterized protein</fullName>
    </submittedName>
</protein>
<keyword evidence="2" id="KW-1185">Reference proteome</keyword>
<dbReference type="Proteomes" id="UP000008281">
    <property type="component" value="Unassembled WGS sequence"/>
</dbReference>
<dbReference type="EMBL" id="DS268524">
    <property type="protein sequence ID" value="EFO85434.1"/>
    <property type="molecule type" value="Genomic_DNA"/>
</dbReference>
<reference evidence="1" key="1">
    <citation type="submission" date="2007-07" db="EMBL/GenBank/DDBJ databases">
        <title>PCAP assembly of the Caenorhabditis remanei genome.</title>
        <authorList>
            <consortium name="The Caenorhabditis remanei Sequencing Consortium"/>
            <person name="Wilson R.K."/>
        </authorList>
    </citation>
    <scope>NUCLEOTIDE SEQUENCE [LARGE SCALE GENOMIC DNA]</scope>
    <source>
        <strain evidence="1">PB4641</strain>
    </source>
</reference>
<proteinExistence type="predicted"/>
<dbReference type="AlphaFoldDB" id="E3N483"/>
<dbReference type="InParanoid" id="E3N483"/>
<accession>E3N483</accession>
<organism evidence="2">
    <name type="scientific">Caenorhabditis remanei</name>
    <name type="common">Caenorhabditis vulgaris</name>
    <dbReference type="NCBI Taxonomy" id="31234"/>
    <lineage>
        <taxon>Eukaryota</taxon>
        <taxon>Metazoa</taxon>
        <taxon>Ecdysozoa</taxon>
        <taxon>Nematoda</taxon>
        <taxon>Chromadorea</taxon>
        <taxon>Rhabditida</taxon>
        <taxon>Rhabditina</taxon>
        <taxon>Rhabditomorpha</taxon>
        <taxon>Rhabditoidea</taxon>
        <taxon>Rhabditidae</taxon>
        <taxon>Peloderinae</taxon>
        <taxon>Caenorhabditis</taxon>
    </lineage>
</organism>
<sequence>MQKMRYNCTLEATIQSFTSSCELLNHIGHMPTYAILDKKNRHSHGYPGRLCIDGYSIAEIKGNGRIHGTPGSKCLEGQKDGFCVSKNSCVCNNFYYEF</sequence>
<gene>
    <name evidence="1" type="ORF">CRE_23639</name>
</gene>